<dbReference type="Proteomes" id="UP000253831">
    <property type="component" value="Unassembled WGS sequence"/>
</dbReference>
<name>A0A369XH20_9PROT</name>
<dbReference type="AlphaFoldDB" id="A0A369XH20"/>
<protein>
    <submittedName>
        <fullName evidence="1">Uncharacterized protein</fullName>
    </submittedName>
</protein>
<proteinExistence type="predicted"/>
<gene>
    <name evidence="1" type="ORF">DVS81_16775</name>
</gene>
<evidence type="ECO:0000313" key="2">
    <source>
        <dbReference type="Proteomes" id="UP000253831"/>
    </source>
</evidence>
<sequence length="92" mass="10794">MSACRTKKLYKHTVFRYSCSSCSEFDQPIPIEESVTMNRIQKLFEQIAGVYQAETQRWAVAQEIFTAPRMDVSALQKPACWRRKARIYGTRR</sequence>
<accession>A0A369XH20</accession>
<dbReference type="EMBL" id="QPGA01000043">
    <property type="protein sequence ID" value="RDE49401.1"/>
    <property type="molecule type" value="Genomic_DNA"/>
</dbReference>
<comment type="caution">
    <text evidence="1">The sequence shown here is derived from an EMBL/GenBank/DDBJ whole genome shotgun (WGS) entry which is preliminary data.</text>
</comment>
<reference evidence="1 2" key="1">
    <citation type="submission" date="2018-05" db="EMBL/GenBank/DDBJ databases">
        <title>Integrated omic analyses show evidence that a Ca. Accumulibacter phosphatis strain performs denitrification under micro-aerobic conditions.</title>
        <authorList>
            <person name="Camejo P.Y."/>
            <person name="Katherine M.D."/>
            <person name="Daniel N.R."/>
        </authorList>
    </citation>
    <scope>NUCLEOTIDE SEQUENCE [LARGE SCALE GENOMIC DNA]</scope>
    <source>
        <strain evidence="1">UW-LDO-IC</strain>
    </source>
</reference>
<organism evidence="1 2">
    <name type="scientific">Candidatus Accumulibacter meliphilus</name>
    <dbReference type="NCBI Taxonomy" id="2211374"/>
    <lineage>
        <taxon>Bacteria</taxon>
        <taxon>Pseudomonadati</taxon>
        <taxon>Pseudomonadota</taxon>
        <taxon>Betaproteobacteria</taxon>
        <taxon>Candidatus Accumulibacter</taxon>
    </lineage>
</organism>
<evidence type="ECO:0000313" key="1">
    <source>
        <dbReference type="EMBL" id="RDE49401.1"/>
    </source>
</evidence>